<evidence type="ECO:0000313" key="2">
    <source>
        <dbReference type="Proteomes" id="UP000247540"/>
    </source>
</evidence>
<dbReference type="AlphaFoldDB" id="A0A318SGE0"/>
<name>A0A318SGE0_9BURK</name>
<proteinExistence type="predicted"/>
<dbReference type="Proteomes" id="UP000247540">
    <property type="component" value="Unassembled WGS sequence"/>
</dbReference>
<gene>
    <name evidence="1" type="ORF">DFQ15_11137</name>
</gene>
<organism evidence="1 2">
    <name type="scientific">Xylophilus ampelinus</name>
    <dbReference type="NCBI Taxonomy" id="54067"/>
    <lineage>
        <taxon>Bacteria</taxon>
        <taxon>Pseudomonadati</taxon>
        <taxon>Pseudomonadota</taxon>
        <taxon>Betaproteobacteria</taxon>
        <taxon>Burkholderiales</taxon>
        <taxon>Xylophilus</taxon>
    </lineage>
</organism>
<comment type="caution">
    <text evidence="1">The sequence shown here is derived from an EMBL/GenBank/DDBJ whole genome shotgun (WGS) entry which is preliminary data.</text>
</comment>
<dbReference type="RefSeq" id="WP_158529038.1">
    <property type="nucleotide sequence ID" value="NZ_JAMOFZ010000011.1"/>
</dbReference>
<protein>
    <submittedName>
        <fullName evidence="1">Uncharacterized protein</fullName>
    </submittedName>
</protein>
<evidence type="ECO:0000313" key="1">
    <source>
        <dbReference type="EMBL" id="PYE77893.1"/>
    </source>
</evidence>
<dbReference type="EMBL" id="QJTC01000011">
    <property type="protein sequence ID" value="PYE77893.1"/>
    <property type="molecule type" value="Genomic_DNA"/>
</dbReference>
<sequence length="50" mass="5678">MHMQGDYRLCAQEPHALNAVVPLLNIRGRTCTDDRTNAAAMVFKLRHLLD</sequence>
<reference evidence="1 2" key="1">
    <citation type="submission" date="2018-06" db="EMBL/GenBank/DDBJ databases">
        <title>Genomic Encyclopedia of Type Strains, Phase III (KMG-III): the genomes of soil and plant-associated and newly described type strains.</title>
        <authorList>
            <person name="Whitman W."/>
        </authorList>
    </citation>
    <scope>NUCLEOTIDE SEQUENCE [LARGE SCALE GENOMIC DNA]</scope>
    <source>
        <strain evidence="1 2">CECT 7646</strain>
    </source>
</reference>
<accession>A0A318SGE0</accession>
<keyword evidence="2" id="KW-1185">Reference proteome</keyword>